<evidence type="ECO:0000313" key="1">
    <source>
        <dbReference type="EMBL" id="QHT93155.1"/>
    </source>
</evidence>
<organism evidence="1">
    <name type="scientific">viral metagenome</name>
    <dbReference type="NCBI Taxonomy" id="1070528"/>
    <lineage>
        <taxon>unclassified sequences</taxon>
        <taxon>metagenomes</taxon>
        <taxon>organismal metagenomes</taxon>
    </lineage>
</organism>
<dbReference type="AlphaFoldDB" id="A0A6C0IKY9"/>
<proteinExistence type="predicted"/>
<reference evidence="1" key="1">
    <citation type="journal article" date="2020" name="Nature">
        <title>Giant virus diversity and host interactions through global metagenomics.</title>
        <authorList>
            <person name="Schulz F."/>
            <person name="Roux S."/>
            <person name="Paez-Espino D."/>
            <person name="Jungbluth S."/>
            <person name="Walsh D.A."/>
            <person name="Denef V.J."/>
            <person name="McMahon K.D."/>
            <person name="Konstantinidis K.T."/>
            <person name="Eloe-Fadrosh E.A."/>
            <person name="Kyrpides N.C."/>
            <person name="Woyke T."/>
        </authorList>
    </citation>
    <scope>NUCLEOTIDE SEQUENCE</scope>
    <source>
        <strain evidence="1">GVMAG-M-3300023210-19</strain>
    </source>
</reference>
<sequence>MNPPNQLVEKFDKNKLTENVQKWVFIEGKLKEVNEKTKKMREMKTQLGKDICGYMTENKLNSHIEISDGELRFFEKKEYTPLSFGYIEKRLHEIIAEDDQVEFIIKYLKEKRETNTYVDIKRHYNK</sequence>
<dbReference type="EMBL" id="MN740201">
    <property type="protein sequence ID" value="QHT93155.1"/>
    <property type="molecule type" value="Genomic_DNA"/>
</dbReference>
<dbReference type="InterPro" id="IPR043918">
    <property type="entry name" value="DUF5760"/>
</dbReference>
<name>A0A6C0IKY9_9ZZZZ</name>
<accession>A0A6C0IKY9</accession>
<protein>
    <submittedName>
        <fullName evidence="1">Uncharacterized protein</fullName>
    </submittedName>
</protein>
<dbReference type="Pfam" id="PF19064">
    <property type="entry name" value="DUF5760"/>
    <property type="match status" value="1"/>
</dbReference>